<organism evidence="1">
    <name type="scientific">Anopheles darlingi</name>
    <name type="common">Mosquito</name>
    <dbReference type="NCBI Taxonomy" id="43151"/>
    <lineage>
        <taxon>Eukaryota</taxon>
        <taxon>Metazoa</taxon>
        <taxon>Ecdysozoa</taxon>
        <taxon>Arthropoda</taxon>
        <taxon>Hexapoda</taxon>
        <taxon>Insecta</taxon>
        <taxon>Pterygota</taxon>
        <taxon>Neoptera</taxon>
        <taxon>Endopterygota</taxon>
        <taxon>Diptera</taxon>
        <taxon>Nematocera</taxon>
        <taxon>Culicoidea</taxon>
        <taxon>Culicidae</taxon>
        <taxon>Anophelinae</taxon>
        <taxon>Anopheles</taxon>
    </lineage>
</organism>
<protein>
    <submittedName>
        <fullName evidence="1">Putative secreted protein</fullName>
    </submittedName>
</protein>
<reference evidence="1" key="1">
    <citation type="submission" date="2018-01" db="EMBL/GenBank/DDBJ databases">
        <title>An insight into the sialome of Amazonian anophelines.</title>
        <authorList>
            <person name="Ribeiro J.M."/>
            <person name="Scarpassa V."/>
            <person name="Calvo E."/>
        </authorList>
    </citation>
    <scope>NUCLEOTIDE SEQUENCE</scope>
</reference>
<dbReference type="EMBL" id="GGFL01010959">
    <property type="protein sequence ID" value="MBW75137.1"/>
    <property type="molecule type" value="Transcribed_RNA"/>
</dbReference>
<evidence type="ECO:0000313" key="1">
    <source>
        <dbReference type="EMBL" id="MBW75137.1"/>
    </source>
</evidence>
<accession>A0A2M4DC37</accession>
<proteinExistence type="predicted"/>
<sequence length="69" mass="7746">MSKRRAFIRGNPTGWGLLILIPTKWSFRDVRGKGATDDIYSRDLIHRNTADEGGWLGMVFGHLLSCGAR</sequence>
<dbReference type="AlphaFoldDB" id="A0A2M4DC37"/>
<name>A0A2M4DC37_ANODA</name>